<organism evidence="6 7">
    <name type="scientific">Culter alburnus</name>
    <name type="common">Topmouth culter</name>
    <dbReference type="NCBI Taxonomy" id="194366"/>
    <lineage>
        <taxon>Eukaryota</taxon>
        <taxon>Metazoa</taxon>
        <taxon>Chordata</taxon>
        <taxon>Craniata</taxon>
        <taxon>Vertebrata</taxon>
        <taxon>Euteleostomi</taxon>
        <taxon>Actinopterygii</taxon>
        <taxon>Neopterygii</taxon>
        <taxon>Teleostei</taxon>
        <taxon>Ostariophysi</taxon>
        <taxon>Cypriniformes</taxon>
        <taxon>Xenocyprididae</taxon>
        <taxon>Xenocypridinae</taxon>
        <taxon>Culter</taxon>
    </lineage>
</organism>
<evidence type="ECO:0000313" key="7">
    <source>
        <dbReference type="Proteomes" id="UP001479290"/>
    </source>
</evidence>
<keyword evidence="3" id="KW-0342">GTP-binding</keyword>
<protein>
    <recommendedName>
        <fullName evidence="5">AIG1-type G domain-containing protein</fullName>
    </recommendedName>
</protein>
<keyword evidence="2" id="KW-0547">Nucleotide-binding</keyword>
<dbReference type="InterPro" id="IPR027417">
    <property type="entry name" value="P-loop_NTPase"/>
</dbReference>
<dbReference type="GO" id="GO:0005525">
    <property type="term" value="F:GTP binding"/>
    <property type="evidence" value="ECO:0007669"/>
    <property type="project" value="UniProtKB-KW"/>
</dbReference>
<name>A0AAW2A7Q3_CULAL</name>
<feature type="domain" description="AIG1-type G" evidence="5">
    <location>
        <begin position="242"/>
        <end position="415"/>
    </location>
</feature>
<gene>
    <name evidence="6" type="ORF">ABG768_002925</name>
</gene>
<accession>A0AAW2A7Q3</accession>
<dbReference type="AlphaFoldDB" id="A0AAW2A7Q3"/>
<dbReference type="InterPro" id="IPR045058">
    <property type="entry name" value="GIMA/IAN/Toc"/>
</dbReference>
<comment type="similarity">
    <text evidence="1">Belongs to the TRAFAC class TrmE-Era-EngA-EngB-Septin-like GTPase superfamily. AIG1/Toc34/Toc159-like paraseptin GTPase family. IAN subfamily.</text>
</comment>
<evidence type="ECO:0000259" key="5">
    <source>
        <dbReference type="Pfam" id="PF04548"/>
    </source>
</evidence>
<feature type="domain" description="AIG1-type G" evidence="5">
    <location>
        <begin position="19"/>
        <end position="191"/>
    </location>
</feature>
<dbReference type="PANTHER" id="PTHR10903:SF186">
    <property type="entry name" value="GTPASE IMAP FAMILY MEMBER 4-LIKE-RELATED"/>
    <property type="match status" value="1"/>
</dbReference>
<dbReference type="PANTHER" id="PTHR10903">
    <property type="entry name" value="GTPASE, IMAP FAMILY MEMBER-RELATED"/>
    <property type="match status" value="1"/>
</dbReference>
<keyword evidence="7" id="KW-1185">Reference proteome</keyword>
<reference evidence="6 7" key="1">
    <citation type="submission" date="2024-05" db="EMBL/GenBank/DDBJ databases">
        <title>A high-quality chromosomal-level genome assembly of Topmouth culter (Culter alburnus).</title>
        <authorList>
            <person name="Zhao H."/>
        </authorList>
    </citation>
    <scope>NUCLEOTIDE SEQUENCE [LARGE SCALE GENOMIC DNA]</scope>
    <source>
        <strain evidence="6">CATC2023</strain>
        <tissue evidence="6">Muscle</tissue>
    </source>
</reference>
<dbReference type="Gene3D" id="3.40.50.300">
    <property type="entry name" value="P-loop containing nucleotide triphosphate hydrolases"/>
    <property type="match status" value="2"/>
</dbReference>
<evidence type="ECO:0000256" key="2">
    <source>
        <dbReference type="ARBA" id="ARBA00022741"/>
    </source>
</evidence>
<evidence type="ECO:0000256" key="4">
    <source>
        <dbReference type="SAM" id="MobiDB-lite"/>
    </source>
</evidence>
<evidence type="ECO:0000256" key="1">
    <source>
        <dbReference type="ARBA" id="ARBA00008535"/>
    </source>
</evidence>
<dbReference type="SUPFAM" id="SSF52540">
    <property type="entry name" value="P-loop containing nucleoside triphosphate hydrolases"/>
    <property type="match status" value="1"/>
</dbReference>
<evidence type="ECO:0000256" key="3">
    <source>
        <dbReference type="ARBA" id="ARBA00023134"/>
    </source>
</evidence>
<sequence length="436" mass="49822">MSQLENAKEVQSGGVDKITMVLLGKNSNDKSTIGNAILKAEHFIAGKETCTRAEEKLGDQMVCIINTPDLFHQNQDQETDNIEEIKPQYPGPRAFLLVLHDKQLSQEEIDMFSQLKKRFGEKMVENTIVVLANSQEMQSGQPYDQADENLKKLLDECGQRVCVHDKKEDDKDNKLTKQVMEKWKAMHEKQTTESSNSTPAEEPLYEDMDTYDPKKETPKVSRVPENSKEQTIQEYGGDCRITVILLGKDSNNKRLIGNTILDKDHFRTEKVTCEKIVDTIAGQKICIINTPDLFHKPNSSDPEADSMEELKPSYADPRVFLLILKYKTVSPKVMEMFTELKKKLGQKIVENTIVLVNVEKKLSSNSMDKLAAFKKEHATILNECGNRLCVYNRDMKNNELITELIKLMNSMPKKQTSESDKERWVIHSYDGQQEIN</sequence>
<dbReference type="EMBL" id="JAWDJR010000010">
    <property type="protein sequence ID" value="KAK9968609.1"/>
    <property type="molecule type" value="Genomic_DNA"/>
</dbReference>
<proteinExistence type="inferred from homology"/>
<dbReference type="Pfam" id="PF04548">
    <property type="entry name" value="AIG1"/>
    <property type="match status" value="2"/>
</dbReference>
<dbReference type="Proteomes" id="UP001479290">
    <property type="component" value="Unassembled WGS sequence"/>
</dbReference>
<evidence type="ECO:0000313" key="6">
    <source>
        <dbReference type="EMBL" id="KAK9968609.1"/>
    </source>
</evidence>
<feature type="region of interest" description="Disordered" evidence="4">
    <location>
        <begin position="186"/>
        <end position="231"/>
    </location>
</feature>
<comment type="caution">
    <text evidence="6">The sequence shown here is derived from an EMBL/GenBank/DDBJ whole genome shotgun (WGS) entry which is preliminary data.</text>
</comment>
<dbReference type="InterPro" id="IPR006703">
    <property type="entry name" value="G_AIG1"/>
</dbReference>